<name>A0ABU6IG12_9ACTN</name>
<proteinExistence type="predicted"/>
<sequence length="325" mass="33096">MKAGKTQRRRLMRAATAVGCAGVLALGLGLGAGAAPAGSGVAAGGTDASSAATAAGAPWSGPAQAWADNPTNEAVPTDDTGVVDPSAGKDDQQSPGAGGQPGQGGDAAAGQPGDQQPPTLEEGADGTPPDDAEEAPSEGEDGESAAAMPKPIIPDPVFGSGVNPDNLVNPQQKPDSSFIYDTSISALQDADSYLNNQTVQVTGEVVGDRIKAEFDPGYCWIVLQSNDNSYAEVPVFISVDATLPIDMYGSYGRKGTTLQVRGIFHLSCSDHEGLTDLHADTVTAVEKGSVTQQTLDPAAFAPGAVLVGVGLVMLLVFRHMREGRR</sequence>
<evidence type="ECO:0000256" key="3">
    <source>
        <dbReference type="SAM" id="SignalP"/>
    </source>
</evidence>
<feature type="transmembrane region" description="Helical" evidence="2">
    <location>
        <begin position="299"/>
        <end position="317"/>
    </location>
</feature>
<feature type="chain" id="PRO_5045727845" description="Hydrolase" evidence="3">
    <location>
        <begin position="35"/>
        <end position="325"/>
    </location>
</feature>
<dbReference type="EMBL" id="JAYMFF010000002">
    <property type="protein sequence ID" value="MEC4175342.1"/>
    <property type="molecule type" value="Genomic_DNA"/>
</dbReference>
<gene>
    <name evidence="4" type="ORF">VIN30_02630</name>
</gene>
<protein>
    <recommendedName>
        <fullName evidence="6">Hydrolase</fullName>
    </recommendedName>
</protein>
<organism evidence="4 5">
    <name type="scientific">Adlercreutzia wanghongyangiae</name>
    <dbReference type="NCBI Taxonomy" id="3111451"/>
    <lineage>
        <taxon>Bacteria</taxon>
        <taxon>Bacillati</taxon>
        <taxon>Actinomycetota</taxon>
        <taxon>Coriobacteriia</taxon>
        <taxon>Eggerthellales</taxon>
        <taxon>Eggerthellaceae</taxon>
        <taxon>Adlercreutzia</taxon>
    </lineage>
</organism>
<feature type="signal peptide" evidence="3">
    <location>
        <begin position="1"/>
        <end position="34"/>
    </location>
</feature>
<evidence type="ECO:0000313" key="5">
    <source>
        <dbReference type="Proteomes" id="UP001349994"/>
    </source>
</evidence>
<comment type="caution">
    <text evidence="4">The sequence shown here is derived from an EMBL/GenBank/DDBJ whole genome shotgun (WGS) entry which is preliminary data.</text>
</comment>
<dbReference type="InterPro" id="IPR006311">
    <property type="entry name" value="TAT_signal"/>
</dbReference>
<accession>A0ABU6IG12</accession>
<evidence type="ECO:0000256" key="1">
    <source>
        <dbReference type="SAM" id="MobiDB-lite"/>
    </source>
</evidence>
<keyword evidence="2" id="KW-0812">Transmembrane</keyword>
<dbReference type="RefSeq" id="WP_338209056.1">
    <property type="nucleotide sequence ID" value="NZ_JAYMFF010000002.1"/>
</dbReference>
<feature type="compositionally biased region" description="Low complexity" evidence="1">
    <location>
        <begin position="108"/>
        <end position="118"/>
    </location>
</feature>
<dbReference type="PROSITE" id="PS51318">
    <property type="entry name" value="TAT"/>
    <property type="match status" value="1"/>
</dbReference>
<evidence type="ECO:0008006" key="6">
    <source>
        <dbReference type="Google" id="ProtNLM"/>
    </source>
</evidence>
<keyword evidence="2" id="KW-1133">Transmembrane helix</keyword>
<feature type="compositionally biased region" description="Polar residues" evidence="1">
    <location>
        <begin position="166"/>
        <end position="175"/>
    </location>
</feature>
<dbReference type="Proteomes" id="UP001349994">
    <property type="component" value="Unassembled WGS sequence"/>
</dbReference>
<reference evidence="4 5" key="1">
    <citation type="submission" date="2024-01" db="EMBL/GenBank/DDBJ databases">
        <title>novel species in genus Adlercreutzia.</title>
        <authorList>
            <person name="Liu X."/>
        </authorList>
    </citation>
    <scope>NUCLEOTIDE SEQUENCE [LARGE SCALE GENOMIC DNA]</scope>
    <source>
        <strain evidence="4 5">R7</strain>
    </source>
</reference>
<feature type="region of interest" description="Disordered" evidence="1">
    <location>
        <begin position="34"/>
        <end position="175"/>
    </location>
</feature>
<evidence type="ECO:0000313" key="4">
    <source>
        <dbReference type="EMBL" id="MEC4175342.1"/>
    </source>
</evidence>
<feature type="compositionally biased region" description="Low complexity" evidence="1">
    <location>
        <begin position="34"/>
        <end position="63"/>
    </location>
</feature>
<feature type="compositionally biased region" description="Acidic residues" evidence="1">
    <location>
        <begin position="122"/>
        <end position="143"/>
    </location>
</feature>
<keyword evidence="3" id="KW-0732">Signal</keyword>
<keyword evidence="5" id="KW-1185">Reference proteome</keyword>
<feature type="compositionally biased region" description="Gly residues" evidence="1">
    <location>
        <begin position="96"/>
        <end position="107"/>
    </location>
</feature>
<keyword evidence="2" id="KW-0472">Membrane</keyword>
<evidence type="ECO:0000256" key="2">
    <source>
        <dbReference type="SAM" id="Phobius"/>
    </source>
</evidence>